<dbReference type="PROSITE" id="PS51318">
    <property type="entry name" value="TAT"/>
    <property type="match status" value="1"/>
</dbReference>
<gene>
    <name evidence="3" type="ORF">SAMN04487859_1283</name>
</gene>
<dbReference type="STRING" id="1005928.SAMN04487859_1283"/>
<evidence type="ECO:0000259" key="2">
    <source>
        <dbReference type="Pfam" id="PF21880"/>
    </source>
</evidence>
<dbReference type="OrthoDB" id="7852379at2"/>
<dbReference type="InterPro" id="IPR006311">
    <property type="entry name" value="TAT_signal"/>
</dbReference>
<dbReference type="AlphaFoldDB" id="A0A1I5GBW0"/>
<dbReference type="EMBL" id="FOVP01000028">
    <property type="protein sequence ID" value="SFO33456.1"/>
    <property type="molecule type" value="Genomic_DNA"/>
</dbReference>
<reference evidence="4" key="1">
    <citation type="submission" date="2016-10" db="EMBL/GenBank/DDBJ databases">
        <authorList>
            <person name="Varghese N."/>
            <person name="Submissions S."/>
        </authorList>
    </citation>
    <scope>NUCLEOTIDE SEQUENCE [LARGE SCALE GENOMIC DNA]</scope>
    <source>
        <strain evidence="4">DSM 28463</strain>
    </source>
</reference>
<keyword evidence="4" id="KW-1185">Reference proteome</keyword>
<dbReference type="Pfam" id="PF21880">
    <property type="entry name" value="DUF6916"/>
    <property type="match status" value="1"/>
</dbReference>
<protein>
    <recommendedName>
        <fullName evidence="2">DUF6916 domain-containing protein</fullName>
    </recommendedName>
</protein>
<accession>A0A1I5GBW0</accession>
<name>A0A1I5GBW0_9RHOB</name>
<proteinExistence type="predicted"/>
<dbReference type="Proteomes" id="UP000198599">
    <property type="component" value="Unassembled WGS sequence"/>
</dbReference>
<evidence type="ECO:0000256" key="1">
    <source>
        <dbReference type="SAM" id="SignalP"/>
    </source>
</evidence>
<dbReference type="RefSeq" id="WP_092842001.1">
    <property type="nucleotide sequence ID" value="NZ_FOVP01000028.1"/>
</dbReference>
<feature type="signal peptide" evidence="1">
    <location>
        <begin position="1"/>
        <end position="31"/>
    </location>
</feature>
<feature type="domain" description="DUF6916" evidence="2">
    <location>
        <begin position="57"/>
        <end position="154"/>
    </location>
</feature>
<keyword evidence="1" id="KW-0732">Signal</keyword>
<evidence type="ECO:0000313" key="4">
    <source>
        <dbReference type="Proteomes" id="UP000198599"/>
    </source>
</evidence>
<dbReference type="InterPro" id="IPR054209">
    <property type="entry name" value="DUF6916"/>
</dbReference>
<organism evidence="3 4">
    <name type="scientific">Roseovarius lutimaris</name>
    <dbReference type="NCBI Taxonomy" id="1005928"/>
    <lineage>
        <taxon>Bacteria</taxon>
        <taxon>Pseudomonadati</taxon>
        <taxon>Pseudomonadota</taxon>
        <taxon>Alphaproteobacteria</taxon>
        <taxon>Rhodobacterales</taxon>
        <taxon>Roseobacteraceae</taxon>
        <taxon>Roseovarius</taxon>
    </lineage>
</organism>
<evidence type="ECO:0000313" key="3">
    <source>
        <dbReference type="EMBL" id="SFO33456.1"/>
    </source>
</evidence>
<sequence length="156" mass="16165">MSILNQISRRTVLVGQAALAGLGALPGMALARSPAAAADCATEGGNACLPARWHSTTAEELATHVGDRFRVSSPEHGNLVLKLVAVESHASGAARPGGLPRREGVTALFESPDMAPLVADGYGTYRVSHPRIGAADLYLSAAPRRNGGNYIEVVLN</sequence>
<feature type="chain" id="PRO_5011699482" description="DUF6916 domain-containing protein" evidence="1">
    <location>
        <begin position="32"/>
        <end position="156"/>
    </location>
</feature>